<sequence length="940" mass="103846">MSKLPHKALRLQTSVLPRQQRSTTDPHQPMSLSTWYFANIPQCHLRRRIFSFPAESVFRSEFRLTALSSLSSVQAGEFHMGSFTSAAHGNVLHVFSGVAVGAERCWERLWEQRSRGKDQGDRLASHMSFPVKGVTASELHSSQSDGAYGIYVPVGPFADGEAKSVSIYFAAAAGQRLTELLHETVLQTPALRLAFLPGGGASGENGCRGAVTVTGLGGPLYRSELMGWTKLTYNHQNLDCTVKVNGRVVDYSSLQLRVNSQSDPREVFFRNSSYATSISHAFYVCAPVREETLFFFSNHPDSHAIIVEQPAGWQDVEVPFGKLGLGVTKSASFFYGAAWISLATEADRLVDLMPVLYVSTMSISELKKYICGKSTCAAAARIAQRKCGRTYAIDTSWLAPVFFYYDRLLPARSDITTGDLLIVMNCYTEAGAFVPRRETADWIKQRCRRCSIYAEIMAVFDVPPLRCGSTGLTPWPTNTSHFLTPAYERCTMTTDITERNSEARVLHRSVADPSAALLQGVSRRKYCPDSGHTDMVNDLFVCRLTPKNSSTRPHCEVDRNWTPCFHFGKQDAAARCQEQIARVDQQRDVWSSLPTWKNLQIMFAARNAGSDAEAEFFSRSYSSIMVFVSATQSVAGAIAIGITLACVSIARDLGICKYKPANLRATTFEKTTDAYMYDVLFFAFQQDTKFWSEWKVVDCAASVPDKQKTDRIGSAEDRAPIRVVMDLPSMSELPRSYPPPLIGREKPRSVPGLPSGYSVPLEAFTIEDGQLLLERQRVFNEGHIDPRYQWLQDIISSYRQSKDEEDDSGGANATSVVPQPKQKATSVRGFMSWLSGAVGVPEQTQALPPLTSYAGSEQPPAGRNSAGQAIAHEGLVSPYNSRKVASGPFRPREAEEKLNHIEVQSAAEGNPLDAQLQELLSRTIATTDGRDAVDVRTQAS</sequence>
<feature type="region of interest" description="Disordered" evidence="1">
    <location>
        <begin position="801"/>
        <end position="822"/>
    </location>
</feature>
<accession>A0A1Q9DD95</accession>
<reference evidence="2 3" key="1">
    <citation type="submission" date="2016-02" db="EMBL/GenBank/DDBJ databases">
        <title>Genome analysis of coral dinoflagellate symbionts highlights evolutionary adaptations to a symbiotic lifestyle.</title>
        <authorList>
            <person name="Aranda M."/>
            <person name="Li Y."/>
            <person name="Liew Y.J."/>
            <person name="Baumgarten S."/>
            <person name="Simakov O."/>
            <person name="Wilson M."/>
            <person name="Piel J."/>
            <person name="Ashoor H."/>
            <person name="Bougouffa S."/>
            <person name="Bajic V.B."/>
            <person name="Ryu T."/>
            <person name="Ravasi T."/>
            <person name="Bayer T."/>
            <person name="Micklem G."/>
            <person name="Kim H."/>
            <person name="Bhak J."/>
            <person name="Lajeunesse T.C."/>
            <person name="Voolstra C.R."/>
        </authorList>
    </citation>
    <scope>NUCLEOTIDE SEQUENCE [LARGE SCALE GENOMIC DNA]</scope>
    <source>
        <strain evidence="2 3">CCMP2467</strain>
    </source>
</reference>
<evidence type="ECO:0000256" key="1">
    <source>
        <dbReference type="SAM" id="MobiDB-lite"/>
    </source>
</evidence>
<dbReference type="EMBL" id="LSRX01000594">
    <property type="protein sequence ID" value="OLP93139.1"/>
    <property type="molecule type" value="Genomic_DNA"/>
</dbReference>
<proteinExistence type="predicted"/>
<dbReference type="AlphaFoldDB" id="A0A1Q9DD95"/>
<name>A0A1Q9DD95_SYMMI</name>
<keyword evidence="3" id="KW-1185">Reference proteome</keyword>
<evidence type="ECO:0000313" key="2">
    <source>
        <dbReference type="EMBL" id="OLP93139.1"/>
    </source>
</evidence>
<gene>
    <name evidence="2" type="ORF">AK812_SmicGene24976</name>
</gene>
<dbReference type="Proteomes" id="UP000186817">
    <property type="component" value="Unassembled WGS sequence"/>
</dbReference>
<protein>
    <submittedName>
        <fullName evidence="2">Uncharacterized protein</fullName>
    </submittedName>
</protein>
<organism evidence="2 3">
    <name type="scientific">Symbiodinium microadriaticum</name>
    <name type="common">Dinoflagellate</name>
    <name type="synonym">Zooxanthella microadriatica</name>
    <dbReference type="NCBI Taxonomy" id="2951"/>
    <lineage>
        <taxon>Eukaryota</taxon>
        <taxon>Sar</taxon>
        <taxon>Alveolata</taxon>
        <taxon>Dinophyceae</taxon>
        <taxon>Suessiales</taxon>
        <taxon>Symbiodiniaceae</taxon>
        <taxon>Symbiodinium</taxon>
    </lineage>
</organism>
<comment type="caution">
    <text evidence="2">The sequence shown here is derived from an EMBL/GenBank/DDBJ whole genome shotgun (WGS) entry which is preliminary data.</text>
</comment>
<dbReference type="OrthoDB" id="449371at2759"/>
<evidence type="ECO:0000313" key="3">
    <source>
        <dbReference type="Proteomes" id="UP000186817"/>
    </source>
</evidence>
<feature type="compositionally biased region" description="Polar residues" evidence="1">
    <location>
        <begin position="811"/>
        <end position="822"/>
    </location>
</feature>